<reference evidence="1 2" key="1">
    <citation type="journal article" date="2013" name="PLoS Genet.">
        <title>Comparative genome structure, secondary metabolite, and effector coding capacity across Cochliobolus pathogens.</title>
        <authorList>
            <person name="Condon B.J."/>
            <person name="Leng Y."/>
            <person name="Wu D."/>
            <person name="Bushley K.E."/>
            <person name="Ohm R.A."/>
            <person name="Otillar R."/>
            <person name="Martin J."/>
            <person name="Schackwitz W."/>
            <person name="Grimwood J."/>
            <person name="MohdZainudin N."/>
            <person name="Xue C."/>
            <person name="Wang R."/>
            <person name="Manning V.A."/>
            <person name="Dhillon B."/>
            <person name="Tu Z.J."/>
            <person name="Steffenson B.J."/>
            <person name="Salamov A."/>
            <person name="Sun H."/>
            <person name="Lowry S."/>
            <person name="LaButti K."/>
            <person name="Han J."/>
            <person name="Copeland A."/>
            <person name="Lindquist E."/>
            <person name="Barry K."/>
            <person name="Schmutz J."/>
            <person name="Baker S.E."/>
            <person name="Ciuffetti L.M."/>
            <person name="Grigoriev I.V."/>
            <person name="Zhong S."/>
            <person name="Turgeon B.G."/>
        </authorList>
    </citation>
    <scope>NUCLEOTIDE SEQUENCE [LARGE SCALE GENOMIC DNA]</scope>
    <source>
        <strain evidence="1 2">FI3</strain>
    </source>
</reference>
<evidence type="ECO:0000313" key="2">
    <source>
        <dbReference type="Proteomes" id="UP000054337"/>
    </source>
</evidence>
<protein>
    <submittedName>
        <fullName evidence="1">Uncharacterized protein</fullName>
    </submittedName>
</protein>
<organism evidence="1 2">
    <name type="scientific">Bipolaris victoriae (strain FI3)</name>
    <name type="common">Victoria blight of oats agent</name>
    <name type="synonym">Cochliobolus victoriae</name>
    <dbReference type="NCBI Taxonomy" id="930091"/>
    <lineage>
        <taxon>Eukaryota</taxon>
        <taxon>Fungi</taxon>
        <taxon>Dikarya</taxon>
        <taxon>Ascomycota</taxon>
        <taxon>Pezizomycotina</taxon>
        <taxon>Dothideomycetes</taxon>
        <taxon>Pleosporomycetidae</taxon>
        <taxon>Pleosporales</taxon>
        <taxon>Pleosporineae</taxon>
        <taxon>Pleosporaceae</taxon>
        <taxon>Bipolaris</taxon>
    </lineage>
</organism>
<dbReference type="EMBL" id="KI968782">
    <property type="protein sequence ID" value="EUN23648.1"/>
    <property type="molecule type" value="Genomic_DNA"/>
</dbReference>
<proteinExistence type="predicted"/>
<dbReference type="OrthoDB" id="5402033at2759"/>
<keyword evidence="2" id="KW-1185">Reference proteome</keyword>
<gene>
    <name evidence="1" type="ORF">COCVIDRAFT_18838</name>
</gene>
<dbReference type="Proteomes" id="UP000054337">
    <property type="component" value="Unassembled WGS sequence"/>
</dbReference>
<sequence>MTTHGDDSSVTGREGTRTRNRIYRIKPHILPFTEHSNTQSLLLFEGRESCPLPPLYTFSLYFTHKAANTTTIHPLDLFTAIRRGTPLQHYPCPFRLEFSFLSTPSSPTSDETCISHYHAEKQHQGDYTAQLASRTPGSSPTGLPGFVPSYIDNPSYEFYHGLLFIYQGAGWRTEKEAVRCDSFDPISQDEYDGVGEEGEEEVLEGVEIVMGAVKEGDEGGAGRAGTRMFERAMRRAENETGEVWQEGVDDIVGGF</sequence>
<evidence type="ECO:0000313" key="1">
    <source>
        <dbReference type="EMBL" id="EUN23648.1"/>
    </source>
</evidence>
<accession>W7E045</accession>
<dbReference type="RefSeq" id="XP_014553216.1">
    <property type="nucleotide sequence ID" value="XM_014697730.1"/>
</dbReference>
<dbReference type="GeneID" id="26252249"/>
<dbReference type="HOGENOM" id="CLU_069854_0_0_1"/>
<dbReference type="AlphaFoldDB" id="W7E045"/>
<name>W7E045_BIPV3</name>